<evidence type="ECO:0000313" key="17">
    <source>
        <dbReference type="EMBL" id="CAI5755535.1"/>
    </source>
</evidence>
<keyword evidence="13" id="KW-0175">Coiled coil</keyword>
<evidence type="ECO:0000256" key="12">
    <source>
        <dbReference type="ARBA" id="ARBA00070009"/>
    </source>
</evidence>
<feature type="coiled-coil region" evidence="13">
    <location>
        <begin position="264"/>
        <end position="294"/>
    </location>
</feature>
<name>A0A9W4XEE5_9ASCO</name>
<evidence type="ECO:0000256" key="4">
    <source>
        <dbReference type="ARBA" id="ARBA00022741"/>
    </source>
</evidence>
<dbReference type="GO" id="GO:0016787">
    <property type="term" value="F:hydrolase activity"/>
    <property type="evidence" value="ECO:0007669"/>
    <property type="project" value="UniProtKB-KW"/>
</dbReference>
<evidence type="ECO:0000259" key="16">
    <source>
        <dbReference type="PROSITE" id="PS51194"/>
    </source>
</evidence>
<protein>
    <recommendedName>
        <fullName evidence="12">Pre-mRNA-splicing factor ATP-dependent RNA helicase PRP16</fullName>
        <ecNumber evidence="2">3.6.4.13</ecNumber>
    </recommendedName>
</protein>
<dbReference type="FunFam" id="3.40.50.300:FF:000615">
    <property type="entry name" value="pre-mRNA-splicing factor ATP-dependent RNA helicase DEAH7"/>
    <property type="match status" value="1"/>
</dbReference>
<keyword evidence="3" id="KW-0507">mRNA processing</keyword>
<dbReference type="GO" id="GO:0071826">
    <property type="term" value="P:protein-RNA complex organization"/>
    <property type="evidence" value="ECO:0007669"/>
    <property type="project" value="UniProtKB-ARBA"/>
</dbReference>
<comment type="subcellular location">
    <subcellularLocation>
        <location evidence="1">Nucleus</location>
    </subcellularLocation>
</comment>
<dbReference type="CDD" id="cd18791">
    <property type="entry name" value="SF2_C_RHA"/>
    <property type="match status" value="1"/>
</dbReference>
<dbReference type="FunFam" id="3.40.50.300:FF:000007">
    <property type="entry name" value="Pre-mRNA-splicing factor ATP-dependent RNA helicase"/>
    <property type="match status" value="1"/>
</dbReference>
<dbReference type="AlphaFoldDB" id="A0A9W4XEE5"/>
<dbReference type="SMART" id="SM00847">
    <property type="entry name" value="HA2"/>
    <property type="match status" value="1"/>
</dbReference>
<evidence type="ECO:0000256" key="7">
    <source>
        <dbReference type="ARBA" id="ARBA00022840"/>
    </source>
</evidence>
<dbReference type="Pfam" id="PF04408">
    <property type="entry name" value="WHD_HA2"/>
    <property type="match status" value="1"/>
</dbReference>
<dbReference type="GO" id="GO:0005524">
    <property type="term" value="F:ATP binding"/>
    <property type="evidence" value="ECO:0007669"/>
    <property type="project" value="UniProtKB-KW"/>
</dbReference>
<comment type="similarity">
    <text evidence="10">Belongs to the DEAD box helicase family. DEAH subfamily. PRP16 sub-subfamily.</text>
</comment>
<dbReference type="Gene3D" id="3.40.50.300">
    <property type="entry name" value="P-loop containing nucleotide triphosphate hydrolases"/>
    <property type="match status" value="2"/>
</dbReference>
<keyword evidence="7" id="KW-0067">ATP-binding</keyword>
<dbReference type="PROSITE" id="PS51194">
    <property type="entry name" value="HELICASE_CTER"/>
    <property type="match status" value="1"/>
</dbReference>
<feature type="domain" description="Helicase ATP-binding" evidence="15">
    <location>
        <begin position="311"/>
        <end position="471"/>
    </location>
</feature>
<feature type="domain" description="Helicase C-terminal" evidence="16">
    <location>
        <begin position="493"/>
        <end position="672"/>
    </location>
</feature>
<dbReference type="Pfam" id="PF00271">
    <property type="entry name" value="Helicase_C"/>
    <property type="match status" value="1"/>
</dbReference>
<dbReference type="EC" id="3.6.4.13" evidence="2"/>
<evidence type="ECO:0000256" key="13">
    <source>
        <dbReference type="SAM" id="Coils"/>
    </source>
</evidence>
<keyword evidence="8" id="KW-0508">mRNA splicing</keyword>
<evidence type="ECO:0000256" key="8">
    <source>
        <dbReference type="ARBA" id="ARBA00023187"/>
    </source>
</evidence>
<gene>
    <name evidence="17" type="ORF">CANVERA_P0051</name>
</gene>
<dbReference type="PANTHER" id="PTHR18934:SF91">
    <property type="entry name" value="PRE-MRNA-SPLICING FACTOR ATP-DEPENDENT RNA HELICASE PRP16"/>
    <property type="match status" value="1"/>
</dbReference>
<dbReference type="EMBL" id="CANTUO010000001">
    <property type="protein sequence ID" value="CAI5755535.1"/>
    <property type="molecule type" value="Genomic_DNA"/>
</dbReference>
<keyword evidence="6" id="KW-0347">Helicase</keyword>
<evidence type="ECO:0000256" key="14">
    <source>
        <dbReference type="SAM" id="MobiDB-lite"/>
    </source>
</evidence>
<dbReference type="InterPro" id="IPR027417">
    <property type="entry name" value="P-loop_NTPase"/>
</dbReference>
<dbReference type="Pfam" id="PF21010">
    <property type="entry name" value="HA2_C"/>
    <property type="match status" value="1"/>
</dbReference>
<dbReference type="GO" id="GO:0005681">
    <property type="term" value="C:spliceosomal complex"/>
    <property type="evidence" value="ECO:0007669"/>
    <property type="project" value="UniProtKB-ARBA"/>
</dbReference>
<evidence type="ECO:0000256" key="2">
    <source>
        <dbReference type="ARBA" id="ARBA00012552"/>
    </source>
</evidence>
<organism evidence="17 18">
    <name type="scientific">Candida verbasci</name>
    <dbReference type="NCBI Taxonomy" id="1227364"/>
    <lineage>
        <taxon>Eukaryota</taxon>
        <taxon>Fungi</taxon>
        <taxon>Dikarya</taxon>
        <taxon>Ascomycota</taxon>
        <taxon>Saccharomycotina</taxon>
        <taxon>Pichiomycetes</taxon>
        <taxon>Debaryomycetaceae</taxon>
        <taxon>Candida/Lodderomyces clade</taxon>
        <taxon>Candida</taxon>
    </lineage>
</organism>
<dbReference type="SMART" id="SM00487">
    <property type="entry name" value="DEXDc"/>
    <property type="match status" value="1"/>
</dbReference>
<dbReference type="Pfam" id="PF07717">
    <property type="entry name" value="OB_NTP_bind"/>
    <property type="match status" value="1"/>
</dbReference>
<dbReference type="InterPro" id="IPR001650">
    <property type="entry name" value="Helicase_C-like"/>
</dbReference>
<dbReference type="GO" id="GO:0034458">
    <property type="term" value="F:3'-5' RNA helicase activity"/>
    <property type="evidence" value="ECO:0007669"/>
    <property type="project" value="TreeGrafter"/>
</dbReference>
<dbReference type="PANTHER" id="PTHR18934">
    <property type="entry name" value="ATP-DEPENDENT RNA HELICASE"/>
    <property type="match status" value="1"/>
</dbReference>
<evidence type="ECO:0000256" key="5">
    <source>
        <dbReference type="ARBA" id="ARBA00022801"/>
    </source>
</evidence>
<dbReference type="PROSITE" id="PS51192">
    <property type="entry name" value="HELICASE_ATP_BIND_1"/>
    <property type="match status" value="1"/>
</dbReference>
<evidence type="ECO:0000256" key="10">
    <source>
        <dbReference type="ARBA" id="ARBA00038040"/>
    </source>
</evidence>
<accession>A0A9W4XEE5</accession>
<sequence>MQTIKNRIYESLNKQVNDVLVNQIIDFSSKSLDEFSNFVKLIGVKDGEDLYKFIHDNKDGANDNDEPSKMRPNSAGESNGLTKRKIDVVDGEKSKVKNNSINFDELDEQPKIRPKNLINYDELDLIVPKRKLEQKTTKRLFKKIKKEDAIRLKEVPKEERRFIPQVDELVEEEVVKVTPKKKESKIEEFKFDLSKLDSSKVQITNSYFFVPPFLKDQKEYLQVFGSRSIDPTINPIKDTSSELASMASQGSISVANRRSKKEKAKHVKERAGIVEEEEEEQQQEEEIVQETITSPNLRKTLPVYSVRDDLITTIRDNQVVIVIGETGSGKTTQLTQYLYEEGFGSIACTQPRRVAAMSVAKRVSEEMACKLGDLVGYSIRFEDKTNDNTKIKYMTEGILLREILADPNLTNYNCIIMDEAHERSLNTDILLGLFRNLIMKRKDLKLIVTSATMNANRFTKFFGAAPQFTIPGRTFPVDVFFNKSVVIDYVENAVKQILSIHLKNSQNKSYTNDGDILVFMTGQEDIETCCDLLKEKLSLINAPPIDIYPIYSSMSQDLQKRIFRPKNEKRKVVIATNIAETSLTVDGIKYVIDSGLVKVKVFNPKLGMDTLQIVPISLANANQRSGRAGRTGPGICYRLYTESSIDQIYKQPIPEIQRTNLSNTMLLLKSLNIDILKFPFLDPPPKDLLTCSLYELWSISALDNFGELTELGKQMTQFPIEPTLSKLILLSTKFKCSEDIITIVAMLSVPNIFHRPKERAQEADAAREKFIVSESDHLTLCNVFNQFNNIKRNPNQWCDKNFLNCKSLLRAREIRTQLILIMKNLKIPLLHSTDEAVRKCLSASFYQQSAKISKMNINGNPEFINLRHSYMKMYLHPTSVLLNSNLSSNYVIYHELILTSREYMNYATTVEPIWLLEYGYKFFNEEFGKYISTQEL</sequence>
<dbReference type="GO" id="GO:0003723">
    <property type="term" value="F:RNA binding"/>
    <property type="evidence" value="ECO:0007669"/>
    <property type="project" value="TreeGrafter"/>
</dbReference>
<dbReference type="Pfam" id="PF00270">
    <property type="entry name" value="DEAD"/>
    <property type="match status" value="1"/>
</dbReference>
<evidence type="ECO:0000256" key="9">
    <source>
        <dbReference type="ARBA" id="ARBA00023242"/>
    </source>
</evidence>
<keyword evidence="18" id="KW-1185">Reference proteome</keyword>
<dbReference type="InterPro" id="IPR007502">
    <property type="entry name" value="Helicase-assoc_dom"/>
</dbReference>
<evidence type="ECO:0000313" key="18">
    <source>
        <dbReference type="Proteomes" id="UP001152885"/>
    </source>
</evidence>
<dbReference type="InterPro" id="IPR011545">
    <property type="entry name" value="DEAD/DEAH_box_helicase_dom"/>
</dbReference>
<evidence type="ECO:0000256" key="6">
    <source>
        <dbReference type="ARBA" id="ARBA00022806"/>
    </source>
</evidence>
<dbReference type="InterPro" id="IPR011709">
    <property type="entry name" value="DEAD-box_helicase_OB_fold"/>
</dbReference>
<dbReference type="FunFam" id="1.20.120.1080:FF:000018">
    <property type="entry name" value="Pre-mRNA-splicing factor ATP-dependent RNA helicase prp16"/>
    <property type="match status" value="1"/>
</dbReference>
<dbReference type="OrthoDB" id="10253254at2759"/>
<keyword evidence="4" id="KW-0547">Nucleotide-binding</keyword>
<evidence type="ECO:0000259" key="15">
    <source>
        <dbReference type="PROSITE" id="PS51192"/>
    </source>
</evidence>
<dbReference type="SUPFAM" id="SSF52540">
    <property type="entry name" value="P-loop containing nucleoside triphosphate hydrolases"/>
    <property type="match status" value="1"/>
</dbReference>
<keyword evidence="9" id="KW-0539">Nucleus</keyword>
<evidence type="ECO:0000256" key="3">
    <source>
        <dbReference type="ARBA" id="ARBA00022664"/>
    </source>
</evidence>
<comment type="caution">
    <text evidence="17">The sequence shown here is derived from an EMBL/GenBank/DDBJ whole genome shotgun (WGS) entry which is preliminary data.</text>
</comment>
<dbReference type="Gene3D" id="1.20.120.1080">
    <property type="match status" value="1"/>
</dbReference>
<dbReference type="InterPro" id="IPR048333">
    <property type="entry name" value="HA2_WH"/>
</dbReference>
<dbReference type="SMART" id="SM00490">
    <property type="entry name" value="HELICc"/>
    <property type="match status" value="1"/>
</dbReference>
<reference evidence="17" key="1">
    <citation type="submission" date="2022-12" db="EMBL/GenBank/DDBJ databases">
        <authorList>
            <person name="Brejova B."/>
        </authorList>
    </citation>
    <scope>NUCLEOTIDE SEQUENCE</scope>
</reference>
<dbReference type="InterPro" id="IPR014001">
    <property type="entry name" value="Helicase_ATP-bd"/>
</dbReference>
<comment type="catalytic activity">
    <reaction evidence="11">
        <text>ATP + H2O = ADP + phosphate + H(+)</text>
        <dbReference type="Rhea" id="RHEA:13065"/>
        <dbReference type="ChEBI" id="CHEBI:15377"/>
        <dbReference type="ChEBI" id="CHEBI:15378"/>
        <dbReference type="ChEBI" id="CHEBI:30616"/>
        <dbReference type="ChEBI" id="CHEBI:43474"/>
        <dbReference type="ChEBI" id="CHEBI:456216"/>
        <dbReference type="EC" id="3.6.4.13"/>
    </reaction>
</comment>
<keyword evidence="5" id="KW-0378">Hydrolase</keyword>
<feature type="region of interest" description="Disordered" evidence="14">
    <location>
        <begin position="57"/>
        <end position="83"/>
    </location>
</feature>
<dbReference type="Proteomes" id="UP001152885">
    <property type="component" value="Unassembled WGS sequence"/>
</dbReference>
<feature type="compositionally biased region" description="Basic and acidic residues" evidence="14">
    <location>
        <begin position="57"/>
        <end position="69"/>
    </location>
</feature>
<dbReference type="GO" id="GO:0022613">
    <property type="term" value="P:ribonucleoprotein complex biogenesis"/>
    <property type="evidence" value="ECO:0007669"/>
    <property type="project" value="UniProtKB-ARBA"/>
</dbReference>
<proteinExistence type="inferred from homology"/>
<evidence type="ECO:0000256" key="1">
    <source>
        <dbReference type="ARBA" id="ARBA00004123"/>
    </source>
</evidence>
<evidence type="ECO:0000256" key="11">
    <source>
        <dbReference type="ARBA" id="ARBA00047984"/>
    </source>
</evidence>
<dbReference type="GO" id="GO:0000398">
    <property type="term" value="P:mRNA splicing, via spliceosome"/>
    <property type="evidence" value="ECO:0007669"/>
    <property type="project" value="UniProtKB-ARBA"/>
</dbReference>